<dbReference type="InterPro" id="IPR050091">
    <property type="entry name" value="PKS_NRPS_Biosynth_Enz"/>
</dbReference>
<dbReference type="SMART" id="SM00823">
    <property type="entry name" value="PKS_PP"/>
    <property type="match status" value="1"/>
</dbReference>
<dbReference type="InterPro" id="IPR049900">
    <property type="entry name" value="PKS_mFAS_DH"/>
</dbReference>
<evidence type="ECO:0000256" key="2">
    <source>
        <dbReference type="ARBA" id="ARBA00022553"/>
    </source>
</evidence>
<dbReference type="Pfam" id="PF13602">
    <property type="entry name" value="ADH_zinc_N_2"/>
    <property type="match status" value="1"/>
</dbReference>
<sequence>VRFADGINALTVTGVGVVLELGPGGVLSALGRGVAADTIDFIPTLREGREEPESLLDALAQAHTAGVPVDWRAYFAGQARHTDLPTYAFQRQRYWLDAGHSPTETDAPAGATDPRHPFLSAAVPLAHGDGVLLTGRLSLTAQPWLADHAMLGTVLLPGTAFVDLALRAGAHVGCDRIDELIQEAPLILPADGGVQLQLSVDGPDDSASRAFRIHSRHDTPAGRTDVPWTRHASGVLSQNTEAEPPVATPWPPTGATPTGLADWYDRLADRGYSYGPAFQGLTAVWRRGDDLFAEVRLPDDCAENAADHDLHPALLDAALHSLAATADETDGTALPFSWTGVTRYATGASTLRAHLTRPAPDTVSVTATDESGMPILTVEALVRRPVSAAQLRPTAGADNDSMFRQTWSPLPATDPEPVGAVAFLGVDDPAWTAALGVPATGYPDLAALRAAIAAGHPAPAVVLAPLDHDNATPGAIPDAAEKATHAALALIQEWLADQRLEASRLVLVTRRAVVVQPGDGPPDLATAPVWGLARSAQTEHPNTVVLFDVDGLPESYRAVHAALASGEPQLAVRAGRTHLPRLARGVPPGLLAAPDDATAWRLDVTARGTLDNLRLVPAQEALAPLQPGQVRVAVRAAGLNFRDVLIALDMYPGAASLGSEGAGIVMEVGPEVTGLAVGDRVAGLFTGAFGPVAVADHRVLSRFPAAWTFAQAASVPTTFLTAYYGLVDLADVRPGESVLVHAAAGGVGMAAGQLLKHLGAEPYGTASRGKWHVLRAQGLADDHIASSRTLDFRDQFLAATNGRGVDVVLNSLAGEFVDASLSLLPRGGRFLEMGKTDLRERADVQRDHPTVRYQAYDLMEAGPERIGRLLAEVMDLFDRGVLDLPPITTWDIRRAPEAFRHLQQARNIGKVVLTVPVPLDRDGTVLVSGGLGALGGLVARHLVAAHGVRHLTLLGRAGVDTSGLVGELTALGAEVTVAACDIADRAAVEKVLAVAKKRHPLVGVVHAAGVLDDGLVSGLSSNQVGRVFRPKVSGGWLLHELTRDLDLAFFALFSSASGTLGGGGQGGYAAANVFLDALATYRSSFGLPAVSLAWGPWGDRDGLGLAAATGTDRPTRGGAVGLSPAEGLALFDTALTVGEPVLVPLRLDQVRLRAEAAAGQIPSVLNDLVRAPTGRRSDRGVTTSGAATLRHRLAGLPDTERGHVLLELVRGHVATVLGHAAADTIEPQRSLKDLGFDSLAAVELRNRLNTATGLRLPPALAFDYPTPAALADHLRTELSGDAAPEGEPRSTAGAETDLSDTELRRLLATIPPARLREARLTDVLLRLAEQGEDRPAPTILDRVRSIDQADVADLISMALDHDTHQPPTQ</sequence>
<dbReference type="Gene3D" id="3.40.50.720">
    <property type="entry name" value="NAD(P)-binding Rossmann-like Domain"/>
    <property type="match status" value="1"/>
</dbReference>
<dbReference type="PANTHER" id="PTHR43775:SF51">
    <property type="entry name" value="INACTIVE PHENOLPHTHIOCEROL SYNTHESIS POLYKETIDE SYNTHASE TYPE I PKS1-RELATED"/>
    <property type="match status" value="1"/>
</dbReference>
<dbReference type="PROSITE" id="PS00012">
    <property type="entry name" value="PHOSPHOPANTETHEINE"/>
    <property type="match status" value="1"/>
</dbReference>
<reference evidence="9 10" key="2">
    <citation type="submission" date="2019-09" db="EMBL/GenBank/DDBJ databases">
        <authorList>
            <person name="Jin C."/>
        </authorList>
    </citation>
    <scope>NUCLEOTIDE SEQUENCE [LARGE SCALE GENOMIC DNA]</scope>
    <source>
        <strain evidence="9 10">AN110305</strain>
    </source>
</reference>
<protein>
    <submittedName>
        <fullName evidence="9">SDR family NAD(P)-dependent oxidoreductase</fullName>
    </submittedName>
</protein>
<dbReference type="Pfam" id="PF00550">
    <property type="entry name" value="PP-binding"/>
    <property type="match status" value="1"/>
</dbReference>
<dbReference type="InterPro" id="IPR020807">
    <property type="entry name" value="PKS_DH"/>
</dbReference>
<keyword evidence="3" id="KW-0808">Transferase</keyword>
<dbReference type="SMART" id="SM00829">
    <property type="entry name" value="PKS_ER"/>
    <property type="match status" value="1"/>
</dbReference>
<dbReference type="InterPro" id="IPR001227">
    <property type="entry name" value="Ac_transferase_dom_sf"/>
</dbReference>
<feature type="active site" description="Proton acceptor; for dehydratase activity" evidence="5">
    <location>
        <position position="148"/>
    </location>
</feature>
<dbReference type="GO" id="GO:0031177">
    <property type="term" value="F:phosphopantetheine binding"/>
    <property type="evidence" value="ECO:0007669"/>
    <property type="project" value="InterPro"/>
</dbReference>
<dbReference type="FunFam" id="1.10.1200.10:FF:000007">
    <property type="entry name" value="Probable polyketide synthase pks17"/>
    <property type="match status" value="1"/>
</dbReference>
<dbReference type="Gene3D" id="3.40.50.11460">
    <property type="match status" value="1"/>
</dbReference>
<dbReference type="CDD" id="cd05195">
    <property type="entry name" value="enoyl_red"/>
    <property type="match status" value="1"/>
</dbReference>
<dbReference type="PROSITE" id="PS01162">
    <property type="entry name" value="QOR_ZETA_CRYSTAL"/>
    <property type="match status" value="1"/>
</dbReference>
<dbReference type="Pfam" id="PF21089">
    <property type="entry name" value="PKS_DH_N"/>
    <property type="match status" value="1"/>
</dbReference>
<dbReference type="InterPro" id="IPR020806">
    <property type="entry name" value="PKS_PP-bd"/>
</dbReference>
<evidence type="ECO:0000313" key="10">
    <source>
        <dbReference type="Proteomes" id="UP000323454"/>
    </source>
</evidence>
<dbReference type="CDD" id="cd08956">
    <property type="entry name" value="KR_3_FAS_SDR_x"/>
    <property type="match status" value="1"/>
</dbReference>
<dbReference type="SMART" id="SM01294">
    <property type="entry name" value="PKS_PP_betabranch"/>
    <property type="match status" value="1"/>
</dbReference>
<feature type="domain" description="PKS/mFAS DH" evidence="8">
    <location>
        <begin position="116"/>
        <end position="392"/>
    </location>
</feature>
<dbReference type="PROSITE" id="PS50075">
    <property type="entry name" value="CARRIER"/>
    <property type="match status" value="1"/>
</dbReference>
<keyword evidence="10" id="KW-1185">Reference proteome</keyword>
<dbReference type="Gene3D" id="1.10.1200.10">
    <property type="entry name" value="ACP-like"/>
    <property type="match status" value="1"/>
</dbReference>
<organism evidence="9 10">
    <name type="scientific">Solihabitans fulvus</name>
    <dbReference type="NCBI Taxonomy" id="1892852"/>
    <lineage>
        <taxon>Bacteria</taxon>
        <taxon>Bacillati</taxon>
        <taxon>Actinomycetota</taxon>
        <taxon>Actinomycetes</taxon>
        <taxon>Pseudonocardiales</taxon>
        <taxon>Pseudonocardiaceae</taxon>
        <taxon>Solihabitans</taxon>
    </lineage>
</organism>
<dbReference type="Pfam" id="PF22953">
    <property type="entry name" value="SpnB_Rossmann"/>
    <property type="match status" value="1"/>
</dbReference>
<dbReference type="Gene3D" id="3.90.180.10">
    <property type="entry name" value="Medium-chain alcohol dehydrogenases, catalytic domain"/>
    <property type="match status" value="1"/>
</dbReference>
<keyword evidence="1" id="KW-0596">Phosphopantetheine</keyword>
<evidence type="ECO:0000256" key="1">
    <source>
        <dbReference type="ARBA" id="ARBA00022450"/>
    </source>
</evidence>
<keyword evidence="4" id="KW-0677">Repeat</keyword>
<dbReference type="InterPro" id="IPR042104">
    <property type="entry name" value="PKS_dehydratase_sf"/>
</dbReference>
<dbReference type="OrthoDB" id="9778690at2"/>
<evidence type="ECO:0000259" key="7">
    <source>
        <dbReference type="PROSITE" id="PS50075"/>
    </source>
</evidence>
<dbReference type="SMART" id="SM00826">
    <property type="entry name" value="PKS_DH"/>
    <property type="match status" value="1"/>
</dbReference>
<dbReference type="InterPro" id="IPR013154">
    <property type="entry name" value="ADH-like_N"/>
</dbReference>
<dbReference type="Gene3D" id="3.10.129.110">
    <property type="entry name" value="Polyketide synthase dehydratase"/>
    <property type="match status" value="1"/>
</dbReference>
<feature type="domain" description="Carrier" evidence="7">
    <location>
        <begin position="1203"/>
        <end position="1278"/>
    </location>
</feature>
<evidence type="ECO:0000313" key="9">
    <source>
        <dbReference type="EMBL" id="KAA2246249.1"/>
    </source>
</evidence>
<dbReference type="Pfam" id="PF08240">
    <property type="entry name" value="ADH_N"/>
    <property type="match status" value="1"/>
</dbReference>
<dbReference type="InterPro" id="IPR036736">
    <property type="entry name" value="ACP-like_sf"/>
</dbReference>
<reference evidence="9 10" key="1">
    <citation type="submission" date="2019-09" db="EMBL/GenBank/DDBJ databases">
        <title>Goodfellowia gen. nov., a new genus of the Pseudonocardineae related to Actinoalloteichus, containing Goodfellowia coeruleoviolacea gen. nov., comb. nov. gen. nov., comb. nov.</title>
        <authorList>
            <person name="Labeda D."/>
        </authorList>
    </citation>
    <scope>NUCLEOTIDE SEQUENCE [LARGE SCALE GENOMIC DNA]</scope>
    <source>
        <strain evidence="9 10">AN110305</strain>
    </source>
</reference>
<dbReference type="Gene3D" id="3.40.366.10">
    <property type="entry name" value="Malonyl-Coenzyme A Acyl Carrier Protein, domain 2"/>
    <property type="match status" value="1"/>
</dbReference>
<dbReference type="InterPro" id="IPR006162">
    <property type="entry name" value="Ppantetheine_attach_site"/>
</dbReference>
<accession>A0A5B2W7P2</accession>
<dbReference type="PANTHER" id="PTHR43775">
    <property type="entry name" value="FATTY ACID SYNTHASE"/>
    <property type="match status" value="1"/>
</dbReference>
<proteinExistence type="predicted"/>
<dbReference type="InterPro" id="IPR013968">
    <property type="entry name" value="PKS_KR"/>
</dbReference>
<evidence type="ECO:0000256" key="4">
    <source>
        <dbReference type="ARBA" id="ARBA00022737"/>
    </source>
</evidence>
<dbReference type="GO" id="GO:0006633">
    <property type="term" value="P:fatty acid biosynthetic process"/>
    <property type="evidence" value="ECO:0007669"/>
    <property type="project" value="TreeGrafter"/>
</dbReference>
<feature type="active site" description="Proton donor; for dehydratase activity" evidence="5">
    <location>
        <position position="316"/>
    </location>
</feature>
<dbReference type="FunFam" id="3.90.180.10:FF:000032">
    <property type="entry name" value="Probable polyketide synthase pks1"/>
    <property type="match status" value="1"/>
</dbReference>
<dbReference type="RefSeq" id="WP_149855275.1">
    <property type="nucleotide sequence ID" value="NZ_VUOB01000138.1"/>
</dbReference>
<dbReference type="InterPro" id="IPR002364">
    <property type="entry name" value="Quin_OxRdtase/zeta-crystal_CS"/>
</dbReference>
<feature type="non-terminal residue" evidence="9">
    <location>
        <position position="1"/>
    </location>
</feature>
<dbReference type="EMBL" id="VUOB01000138">
    <property type="protein sequence ID" value="KAA2246249.1"/>
    <property type="molecule type" value="Genomic_DNA"/>
</dbReference>
<dbReference type="GO" id="GO:0004312">
    <property type="term" value="F:fatty acid synthase activity"/>
    <property type="evidence" value="ECO:0007669"/>
    <property type="project" value="TreeGrafter"/>
</dbReference>
<dbReference type="InterPro" id="IPR055123">
    <property type="entry name" value="SpnB-like_Rossmann"/>
</dbReference>
<dbReference type="Pfam" id="PF14765">
    <property type="entry name" value="PS-DH"/>
    <property type="match status" value="1"/>
</dbReference>
<evidence type="ECO:0000256" key="5">
    <source>
        <dbReference type="PROSITE-ProRule" id="PRU01363"/>
    </source>
</evidence>
<keyword evidence="2" id="KW-0597">Phosphoprotein</keyword>
<dbReference type="SMART" id="SM00822">
    <property type="entry name" value="PKS_KR"/>
    <property type="match status" value="1"/>
</dbReference>
<dbReference type="InterPro" id="IPR036291">
    <property type="entry name" value="NAD(P)-bd_dom_sf"/>
</dbReference>
<dbReference type="Proteomes" id="UP000323454">
    <property type="component" value="Unassembled WGS sequence"/>
</dbReference>
<dbReference type="InterPro" id="IPR057326">
    <property type="entry name" value="KR_dom"/>
</dbReference>
<dbReference type="PROSITE" id="PS52019">
    <property type="entry name" value="PKS_MFAS_DH"/>
    <property type="match status" value="1"/>
</dbReference>
<dbReference type="InterPro" id="IPR049551">
    <property type="entry name" value="PKS_DH_C"/>
</dbReference>
<dbReference type="SUPFAM" id="SSF50129">
    <property type="entry name" value="GroES-like"/>
    <property type="match status" value="1"/>
</dbReference>
<dbReference type="InterPro" id="IPR009081">
    <property type="entry name" value="PP-bd_ACP"/>
</dbReference>
<evidence type="ECO:0000256" key="6">
    <source>
        <dbReference type="SAM" id="MobiDB-lite"/>
    </source>
</evidence>
<comment type="caution">
    <text evidence="9">The sequence shown here is derived from an EMBL/GenBank/DDBJ whole genome shotgun (WGS) entry which is preliminary data.</text>
</comment>
<feature type="region of interest" description="Disordered" evidence="6">
    <location>
        <begin position="1280"/>
        <end position="1300"/>
    </location>
</feature>
<feature type="region of interest" description="C-terminal hotdog fold" evidence="5">
    <location>
        <begin position="255"/>
        <end position="392"/>
    </location>
</feature>
<dbReference type="Gene3D" id="3.30.70.3290">
    <property type="match status" value="1"/>
</dbReference>
<dbReference type="InterPro" id="IPR049552">
    <property type="entry name" value="PKS_DH_N"/>
</dbReference>
<name>A0A5B2W7P2_9PSEU</name>
<dbReference type="InterPro" id="IPR011032">
    <property type="entry name" value="GroES-like_sf"/>
</dbReference>
<gene>
    <name evidence="9" type="ORF">F0L68_40760</name>
</gene>
<dbReference type="SUPFAM" id="SSF51735">
    <property type="entry name" value="NAD(P)-binding Rossmann-fold domains"/>
    <property type="match status" value="3"/>
</dbReference>
<evidence type="ECO:0000256" key="3">
    <source>
        <dbReference type="ARBA" id="ARBA00022679"/>
    </source>
</evidence>
<evidence type="ECO:0000259" key="8">
    <source>
        <dbReference type="PROSITE" id="PS52019"/>
    </source>
</evidence>
<dbReference type="GO" id="GO:0016491">
    <property type="term" value="F:oxidoreductase activity"/>
    <property type="evidence" value="ECO:0007669"/>
    <property type="project" value="InterPro"/>
</dbReference>
<feature type="region of interest" description="N-terminal hotdog fold" evidence="5">
    <location>
        <begin position="116"/>
        <end position="243"/>
    </location>
</feature>
<dbReference type="GO" id="GO:0008270">
    <property type="term" value="F:zinc ion binding"/>
    <property type="evidence" value="ECO:0007669"/>
    <property type="project" value="InterPro"/>
</dbReference>
<dbReference type="SUPFAM" id="SSF47336">
    <property type="entry name" value="ACP-like"/>
    <property type="match status" value="1"/>
</dbReference>
<dbReference type="FunFam" id="3.40.50.720:FF:000209">
    <property type="entry name" value="Polyketide synthase Pks12"/>
    <property type="match status" value="1"/>
</dbReference>
<dbReference type="InterPro" id="IPR020843">
    <property type="entry name" value="ER"/>
</dbReference>
<dbReference type="Pfam" id="PF08659">
    <property type="entry name" value="KR"/>
    <property type="match status" value="1"/>
</dbReference>